<dbReference type="PANTHER" id="PTHR11373:SF4">
    <property type="entry name" value="DEOXYNUCLEOSIDE TRIPHOSPHATE TRIPHOSPHOHYDROLASE SAMHD1"/>
    <property type="match status" value="1"/>
</dbReference>
<reference evidence="2 3" key="1">
    <citation type="submission" date="2021-06" db="EMBL/GenBank/DDBJ databases">
        <title>Chromosome-level genome assembly of the red-tail catfish (Hemibagrus wyckioides).</title>
        <authorList>
            <person name="Shao F."/>
        </authorList>
    </citation>
    <scope>NUCLEOTIDE SEQUENCE [LARGE SCALE GENOMIC DNA]</scope>
    <source>
        <strain evidence="2">EC202008001</strain>
        <tissue evidence="2">Blood</tissue>
    </source>
</reference>
<dbReference type="Gene3D" id="1.10.3210.10">
    <property type="entry name" value="Hypothetical protein af1432"/>
    <property type="match status" value="1"/>
</dbReference>
<dbReference type="InterPro" id="IPR050135">
    <property type="entry name" value="dGTPase-like"/>
</dbReference>
<keyword evidence="3" id="KW-1185">Reference proteome</keyword>
<dbReference type="EMBL" id="JAHKSW010000022">
    <property type="protein sequence ID" value="KAG7318586.1"/>
    <property type="molecule type" value="Genomic_DNA"/>
</dbReference>
<sequence>MFKLLISHGIKDKMFEGHYKECNLEVERKDNDLNPPPSSSSTDWPYRGRSKEQSYLYEIVANKCTGIDVDKMDYISRDCLHLGMKSNFSHMRFMMFARVCSNEEEQKMQICMRDKEAINIYELFHNRYMLHYTVCHHRVKVAIEAMITDALVAAEGHFKLGDKTISEAVLHLETYVKLTGSHLCLS</sequence>
<dbReference type="OrthoDB" id="9991235at2759"/>
<dbReference type="PANTHER" id="PTHR11373">
    <property type="entry name" value="DEOXYNUCLEOSIDE TRIPHOSPHATE TRIPHOSPHOHYDROLASE"/>
    <property type="match status" value="1"/>
</dbReference>
<proteinExistence type="predicted"/>
<dbReference type="GO" id="GO:0005634">
    <property type="term" value="C:nucleus"/>
    <property type="evidence" value="ECO:0007669"/>
    <property type="project" value="TreeGrafter"/>
</dbReference>
<comment type="caution">
    <text evidence="2">The sequence shown here is derived from an EMBL/GenBank/DDBJ whole genome shotgun (WGS) entry which is preliminary data.</text>
</comment>
<accession>A0A9D3N9B2</accession>
<protein>
    <submittedName>
        <fullName evidence="2">Uncharacterized protein</fullName>
    </submittedName>
</protein>
<dbReference type="GO" id="GO:0006203">
    <property type="term" value="P:dGTP catabolic process"/>
    <property type="evidence" value="ECO:0007669"/>
    <property type="project" value="TreeGrafter"/>
</dbReference>
<dbReference type="SUPFAM" id="SSF109604">
    <property type="entry name" value="HD-domain/PDEase-like"/>
    <property type="match status" value="1"/>
</dbReference>
<evidence type="ECO:0000313" key="3">
    <source>
        <dbReference type="Proteomes" id="UP000824219"/>
    </source>
</evidence>
<dbReference type="Proteomes" id="UP000824219">
    <property type="component" value="Linkage Group LG22"/>
</dbReference>
<dbReference type="AlphaFoldDB" id="A0A9D3N9B2"/>
<name>A0A9D3N9B2_9TELE</name>
<dbReference type="GO" id="GO:0008832">
    <property type="term" value="F:dGTPase activity"/>
    <property type="evidence" value="ECO:0007669"/>
    <property type="project" value="TreeGrafter"/>
</dbReference>
<feature type="region of interest" description="Disordered" evidence="1">
    <location>
        <begin position="27"/>
        <end position="47"/>
    </location>
</feature>
<organism evidence="2 3">
    <name type="scientific">Hemibagrus wyckioides</name>
    <dbReference type="NCBI Taxonomy" id="337641"/>
    <lineage>
        <taxon>Eukaryota</taxon>
        <taxon>Metazoa</taxon>
        <taxon>Chordata</taxon>
        <taxon>Craniata</taxon>
        <taxon>Vertebrata</taxon>
        <taxon>Euteleostomi</taxon>
        <taxon>Actinopterygii</taxon>
        <taxon>Neopterygii</taxon>
        <taxon>Teleostei</taxon>
        <taxon>Ostariophysi</taxon>
        <taxon>Siluriformes</taxon>
        <taxon>Bagridae</taxon>
        <taxon>Hemibagrus</taxon>
    </lineage>
</organism>
<evidence type="ECO:0000256" key="1">
    <source>
        <dbReference type="SAM" id="MobiDB-lite"/>
    </source>
</evidence>
<gene>
    <name evidence="2" type="ORF">KOW79_018341</name>
</gene>
<evidence type="ECO:0000313" key="2">
    <source>
        <dbReference type="EMBL" id="KAG7318586.1"/>
    </source>
</evidence>